<evidence type="ECO:0000256" key="2">
    <source>
        <dbReference type="SAM" id="MobiDB-lite"/>
    </source>
</evidence>
<dbReference type="InterPro" id="IPR032710">
    <property type="entry name" value="NTF2-like_dom_sf"/>
</dbReference>
<dbReference type="AlphaFoldDB" id="A0A1H9X5G3"/>
<keyword evidence="5" id="KW-1185">Reference proteome</keyword>
<dbReference type="InterPro" id="IPR023006">
    <property type="entry name" value="YchJ-like"/>
</dbReference>
<feature type="domain" description="YchJ-like middle NTF2-like" evidence="3">
    <location>
        <begin position="39"/>
        <end position="133"/>
    </location>
</feature>
<sequence length="136" mass="14741">MTAGAFGKASGPQPCACGSGATYDACCGPLHRGEAVAETAEALMRSRYAAFALGLSDYLLATWHPRTRPATIDLDTALEWVRLEVLDTTGGGRGDSEGEVEFTAHHREDGRRGQLHERSRFVRRGGRWFYLDGVVG</sequence>
<gene>
    <name evidence="4" type="ORF">SAMN05216199_3422</name>
</gene>
<evidence type="ECO:0000256" key="1">
    <source>
        <dbReference type="HAMAP-Rule" id="MF_00612"/>
    </source>
</evidence>
<name>A0A1H9X5G3_9MICO</name>
<feature type="compositionally biased region" description="Basic and acidic residues" evidence="2">
    <location>
        <begin position="102"/>
        <end position="114"/>
    </location>
</feature>
<feature type="region of interest" description="Disordered" evidence="2">
    <location>
        <begin position="91"/>
        <end position="114"/>
    </location>
</feature>
<dbReference type="STRING" id="587636.SAMN05216199_3422"/>
<reference evidence="5" key="1">
    <citation type="submission" date="2016-10" db="EMBL/GenBank/DDBJ databases">
        <authorList>
            <person name="Varghese N."/>
            <person name="Submissions S."/>
        </authorList>
    </citation>
    <scope>NUCLEOTIDE SEQUENCE [LARGE SCALE GENOMIC DNA]</scope>
    <source>
        <strain evidence="5">CGMCC 1.6963</strain>
    </source>
</reference>
<dbReference type="Proteomes" id="UP000199019">
    <property type="component" value="Unassembled WGS sequence"/>
</dbReference>
<dbReference type="Pfam" id="PF17775">
    <property type="entry name" value="YchJ_M-like"/>
    <property type="match status" value="1"/>
</dbReference>
<dbReference type="SUPFAM" id="SSF54427">
    <property type="entry name" value="NTF2-like"/>
    <property type="match status" value="1"/>
</dbReference>
<organism evidence="4 5">
    <name type="scientific">Pedococcus cremeus</name>
    <dbReference type="NCBI Taxonomy" id="587636"/>
    <lineage>
        <taxon>Bacteria</taxon>
        <taxon>Bacillati</taxon>
        <taxon>Actinomycetota</taxon>
        <taxon>Actinomycetes</taxon>
        <taxon>Micrococcales</taxon>
        <taxon>Intrasporangiaceae</taxon>
        <taxon>Pedococcus</taxon>
    </lineage>
</organism>
<comment type="similarity">
    <text evidence="1">Belongs to the UPF0225 family.</text>
</comment>
<dbReference type="RefSeq" id="WP_091760878.1">
    <property type="nucleotide sequence ID" value="NZ_FOHB01000006.1"/>
</dbReference>
<dbReference type="OrthoDB" id="21421at2"/>
<protein>
    <recommendedName>
        <fullName evidence="1">UPF0225 protein SAMN05216199_3422</fullName>
    </recommendedName>
</protein>
<dbReference type="PANTHER" id="PTHR33747:SF1">
    <property type="entry name" value="ADENYLATE CYCLASE-ASSOCIATED CAP C-TERMINAL DOMAIN-CONTAINING PROTEIN"/>
    <property type="match status" value="1"/>
</dbReference>
<dbReference type="HAMAP" id="MF_00612">
    <property type="entry name" value="UPF0225"/>
    <property type="match status" value="1"/>
</dbReference>
<dbReference type="EMBL" id="FOHB01000006">
    <property type="protein sequence ID" value="SES40853.1"/>
    <property type="molecule type" value="Genomic_DNA"/>
</dbReference>
<proteinExistence type="inferred from homology"/>
<accession>A0A1H9X5G3</accession>
<evidence type="ECO:0000259" key="3">
    <source>
        <dbReference type="Pfam" id="PF17775"/>
    </source>
</evidence>
<evidence type="ECO:0000313" key="5">
    <source>
        <dbReference type="Proteomes" id="UP000199019"/>
    </source>
</evidence>
<evidence type="ECO:0000313" key="4">
    <source>
        <dbReference type="EMBL" id="SES40853.1"/>
    </source>
</evidence>
<dbReference type="InterPro" id="IPR048469">
    <property type="entry name" value="YchJ-like_M"/>
</dbReference>
<dbReference type="Gene3D" id="3.10.450.50">
    <property type="match status" value="1"/>
</dbReference>
<dbReference type="PANTHER" id="PTHR33747">
    <property type="entry name" value="UPF0225 PROTEIN SCO1677"/>
    <property type="match status" value="1"/>
</dbReference>